<evidence type="ECO:0000259" key="2">
    <source>
        <dbReference type="Pfam" id="PF00534"/>
    </source>
</evidence>
<dbReference type="PANTHER" id="PTHR46401:SF2">
    <property type="entry name" value="GLYCOSYLTRANSFERASE WBBK-RELATED"/>
    <property type="match status" value="1"/>
</dbReference>
<feature type="domain" description="Glycosyl transferase family 1" evidence="2">
    <location>
        <begin position="185"/>
        <end position="338"/>
    </location>
</feature>
<dbReference type="SUPFAM" id="SSF53756">
    <property type="entry name" value="UDP-Glycosyltransferase/glycogen phosphorylase"/>
    <property type="match status" value="1"/>
</dbReference>
<gene>
    <name evidence="4" type="ORF">HIU99_09485</name>
</gene>
<dbReference type="GO" id="GO:0016757">
    <property type="term" value="F:glycosyltransferase activity"/>
    <property type="evidence" value="ECO:0007669"/>
    <property type="project" value="InterPro"/>
</dbReference>
<protein>
    <submittedName>
        <fullName evidence="4">Glycosyltransferase</fullName>
    </submittedName>
</protein>
<dbReference type="RefSeq" id="WP_135955000.1">
    <property type="nucleotide sequence ID" value="NZ_JABCKY010000002.1"/>
</dbReference>
<dbReference type="CDD" id="cd03801">
    <property type="entry name" value="GT4_PimA-like"/>
    <property type="match status" value="1"/>
</dbReference>
<dbReference type="Proteomes" id="UP000567186">
    <property type="component" value="Unassembled WGS sequence"/>
</dbReference>
<evidence type="ECO:0000259" key="3">
    <source>
        <dbReference type="Pfam" id="PF13439"/>
    </source>
</evidence>
<comment type="caution">
    <text evidence="4">The sequence shown here is derived from an EMBL/GenBank/DDBJ whole genome shotgun (WGS) entry which is preliminary data.</text>
</comment>
<accession>A0A7Y0RCR0</accession>
<evidence type="ECO:0000313" key="4">
    <source>
        <dbReference type="EMBL" id="NMT63832.1"/>
    </source>
</evidence>
<dbReference type="GO" id="GO:0009103">
    <property type="term" value="P:lipopolysaccharide biosynthetic process"/>
    <property type="evidence" value="ECO:0007669"/>
    <property type="project" value="TreeGrafter"/>
</dbReference>
<dbReference type="SUPFAM" id="SSF53335">
    <property type="entry name" value="S-adenosyl-L-methionine-dependent methyltransferases"/>
    <property type="match status" value="1"/>
</dbReference>
<dbReference type="Pfam" id="PF00534">
    <property type="entry name" value="Glycos_transf_1"/>
    <property type="match status" value="1"/>
</dbReference>
<feature type="domain" description="Glycosyltransferase subfamily 4-like N-terminal" evidence="3">
    <location>
        <begin position="89"/>
        <end position="164"/>
    </location>
</feature>
<organism evidence="4 5">
    <name type="scientific">Marinobacter orientalis</name>
    <dbReference type="NCBI Taxonomy" id="1928859"/>
    <lineage>
        <taxon>Bacteria</taxon>
        <taxon>Pseudomonadati</taxon>
        <taxon>Pseudomonadota</taxon>
        <taxon>Gammaproteobacteria</taxon>
        <taxon>Pseudomonadales</taxon>
        <taxon>Marinobacteraceae</taxon>
        <taxon>Marinobacter</taxon>
    </lineage>
</organism>
<evidence type="ECO:0000256" key="1">
    <source>
        <dbReference type="ARBA" id="ARBA00022679"/>
    </source>
</evidence>
<reference evidence="4 5" key="1">
    <citation type="submission" date="2020-04" db="EMBL/GenBank/DDBJ databases">
        <title>Marinobacter oceani sp. nov., isolated from marine solar saltern.</title>
        <authorList>
            <person name="Chen X.-Y."/>
        </authorList>
    </citation>
    <scope>NUCLEOTIDE SEQUENCE [LARGE SCALE GENOMIC DNA]</scope>
    <source>
        <strain evidence="4 5">W62</strain>
    </source>
</reference>
<dbReference type="Gene3D" id="3.40.50.150">
    <property type="entry name" value="Vaccinia Virus protein VP39"/>
    <property type="match status" value="1"/>
</dbReference>
<dbReference type="InterPro" id="IPR001296">
    <property type="entry name" value="Glyco_trans_1"/>
</dbReference>
<dbReference type="Gene3D" id="3.40.50.2000">
    <property type="entry name" value="Glycogen Phosphorylase B"/>
    <property type="match status" value="2"/>
</dbReference>
<dbReference type="PANTHER" id="PTHR46401">
    <property type="entry name" value="GLYCOSYLTRANSFERASE WBBK-RELATED"/>
    <property type="match status" value="1"/>
</dbReference>
<dbReference type="AlphaFoldDB" id="A0A7Y0RCR0"/>
<evidence type="ECO:0000313" key="5">
    <source>
        <dbReference type="Proteomes" id="UP000567186"/>
    </source>
</evidence>
<dbReference type="InterPro" id="IPR029063">
    <property type="entry name" value="SAM-dependent_MTases_sf"/>
</dbReference>
<keyword evidence="5" id="KW-1185">Reference proteome</keyword>
<name>A0A7Y0RCR0_9GAMM</name>
<dbReference type="OrthoDB" id="4611853at2"/>
<dbReference type="InterPro" id="IPR028098">
    <property type="entry name" value="Glyco_trans_4-like_N"/>
</dbReference>
<proteinExistence type="predicted"/>
<dbReference type="EMBL" id="JABCKY010000002">
    <property type="protein sequence ID" value="NMT63832.1"/>
    <property type="molecule type" value="Genomic_DNA"/>
</dbReference>
<dbReference type="Pfam" id="PF13439">
    <property type="entry name" value="Glyco_transf_4"/>
    <property type="match status" value="1"/>
</dbReference>
<keyword evidence="1 4" id="KW-0808">Transferase</keyword>
<sequence>MASSEALQSAVFVVPGSPDQNTGGYRYVRRIAEELEAIGFKAPREGLSGSFPIPDRQAEVSMDRLLASLACGSVVVLDGLAMGAMPDIVAAHAGRLRIVALVHHALADETGLPPQTRDWLFRSERRALAAVAGVITTSRHTAQRLQDYGVHARCIRVVEPGADAASEMGSDSAMGSDPISEAVSILCVAHLSPRKAQHQLIEALSDLRHLRWQCTLAGSAERDPAYGRKIRDLVKNLGLEKRITLAGELDNDALAQAYQRADIFVLPSIFEGYGMVIDEALAAGLPVITTDGGALVSTGKRPGIRQYQAGNVAQLRTCLEEWLSDPRQLSRMTRQAKKEAHFLRRWSLAAREFRDALNSLLPSDDLTTFDSDWLALREPADHQARNRSLMADVVAWTDQQYRTPDTVSGQHAAPLAIADLGTGTGSNARYLVPALTVPQRWVLLDQDEQLLSLAAERVKQLDVPVEAKVCHLTAHTLASQIPGDTTLVTASALIDLVSSKWLKALASAASTRRAGVLVVLTYDGCFELSPAEPDDLWIMDTVNAHQHREKGAGAAMGPDATVYLQTQLQTCGYQVSVAPSPWQLTPEQSALQIALLEGWQQAVLQQAPGERERAGRWFEKRLAQAREQRLSIRVDHQDLFAWPASEGAG</sequence>